<accession>A0A379E7M3</accession>
<reference evidence="1 2" key="1">
    <citation type="submission" date="2018-06" db="EMBL/GenBank/DDBJ databases">
        <authorList>
            <consortium name="Pathogen Informatics"/>
            <person name="Doyle S."/>
        </authorList>
    </citation>
    <scope>NUCLEOTIDE SEQUENCE [LARGE SCALE GENOMIC DNA]</scope>
    <source>
        <strain evidence="1 2">NCTC11632</strain>
    </source>
</reference>
<organism evidence="1 2">
    <name type="scientific">Porphyromonas macacae</name>
    <dbReference type="NCBI Taxonomy" id="28115"/>
    <lineage>
        <taxon>Bacteria</taxon>
        <taxon>Pseudomonadati</taxon>
        <taxon>Bacteroidota</taxon>
        <taxon>Bacteroidia</taxon>
        <taxon>Bacteroidales</taxon>
        <taxon>Porphyromonadaceae</taxon>
        <taxon>Porphyromonas</taxon>
    </lineage>
</organism>
<dbReference type="RefSeq" id="WP_025004616.1">
    <property type="nucleotide sequence ID" value="NZ_UGTF01000002.1"/>
</dbReference>
<evidence type="ECO:0000313" key="1">
    <source>
        <dbReference type="EMBL" id="SUB88430.1"/>
    </source>
</evidence>
<dbReference type="AlphaFoldDB" id="A0A379E7M3"/>
<protein>
    <submittedName>
        <fullName evidence="1">Protein of uncharacterized function (DUF3788)</fullName>
    </submittedName>
</protein>
<dbReference type="Proteomes" id="UP000254156">
    <property type="component" value="Unassembled WGS sequence"/>
</dbReference>
<dbReference type="Pfam" id="PF12663">
    <property type="entry name" value="DUF3788"/>
    <property type="match status" value="1"/>
</dbReference>
<dbReference type="EMBL" id="UGTF01000002">
    <property type="protein sequence ID" value="SUB88430.1"/>
    <property type="molecule type" value="Genomic_DNA"/>
</dbReference>
<sequence length="157" mass="18494">MKTYNLGINSIPSNEDLKKLLGDNFYKSYRKMCSGIEIFLKPELEKWDNAGRRGKYYHGYVAKDILIDIYLIDSRLIKCEFNLPKRLFVKIQEKRDNIKAETREHTDTASDLNDHYKDSSLSFLLNNESDFAKIEQIIKILSDARRKNNTLNRKLQL</sequence>
<proteinExistence type="predicted"/>
<gene>
    <name evidence="1" type="ORF">NCTC11632_00499</name>
</gene>
<evidence type="ECO:0000313" key="2">
    <source>
        <dbReference type="Proteomes" id="UP000254156"/>
    </source>
</evidence>
<dbReference type="InterPro" id="IPR024265">
    <property type="entry name" value="DUF3788"/>
</dbReference>
<name>A0A379E7M3_9PORP</name>